<keyword evidence="4" id="KW-1185">Reference proteome</keyword>
<dbReference type="InterPro" id="IPR027417">
    <property type="entry name" value="P-loop_NTPase"/>
</dbReference>
<evidence type="ECO:0000313" key="3">
    <source>
        <dbReference type="EMBL" id="MBT2133951.1"/>
    </source>
</evidence>
<feature type="domain" description="Terminase large subunit gp17-like C-terminal" evidence="2">
    <location>
        <begin position="206"/>
        <end position="352"/>
    </location>
</feature>
<dbReference type="Proteomes" id="UP000811255">
    <property type="component" value="Unassembled WGS sequence"/>
</dbReference>
<dbReference type="Gene3D" id="3.40.50.300">
    <property type="entry name" value="P-loop containing nucleotide triphosphate hydrolases"/>
    <property type="match status" value="1"/>
</dbReference>
<gene>
    <name evidence="3" type="ORF">KK137_06355</name>
</gene>
<proteinExistence type="predicted"/>
<comment type="caution">
    <text evidence="3">The sequence shown here is derived from an EMBL/GenBank/DDBJ whole genome shotgun (WGS) entry which is preliminary data.</text>
</comment>
<organism evidence="3 4">
    <name type="scientific">Croceibacterium selenioxidans</name>
    <dbReference type="NCBI Taxonomy" id="2838833"/>
    <lineage>
        <taxon>Bacteria</taxon>
        <taxon>Pseudomonadati</taxon>
        <taxon>Pseudomonadota</taxon>
        <taxon>Alphaproteobacteria</taxon>
        <taxon>Sphingomonadales</taxon>
        <taxon>Erythrobacteraceae</taxon>
        <taxon>Croceibacterium</taxon>
    </lineage>
</organism>
<evidence type="ECO:0000256" key="1">
    <source>
        <dbReference type="ARBA" id="ARBA00022612"/>
    </source>
</evidence>
<reference evidence="3 4" key="1">
    <citation type="submission" date="2021-05" db="EMBL/GenBank/DDBJ databases">
        <title>Croceibacterium sp. LX-88 genome sequence.</title>
        <authorList>
            <person name="Luo X."/>
        </authorList>
    </citation>
    <scope>NUCLEOTIDE SEQUENCE [LARGE SCALE GENOMIC DNA]</scope>
    <source>
        <strain evidence="3 4">LX-88</strain>
    </source>
</reference>
<dbReference type="Gene3D" id="3.30.420.240">
    <property type="match status" value="1"/>
</dbReference>
<dbReference type="InterPro" id="IPR035421">
    <property type="entry name" value="Terminase_6C"/>
</dbReference>
<protein>
    <submittedName>
        <fullName evidence="3">Terminase family protein</fullName>
    </submittedName>
</protein>
<sequence>MGSEESAWLGVQNPGARIAVIAPTFQDARDTCIEGESGLLAVLPKTCVETYNRSLGELILFNGTRYKLFSATEPERLRGPQHHFAWCDELAAFPDPAAWDQMLFGLRLGQHPQVIATTTPKPTPLILKLVRTEGVMITRGSTFDNAANLPEGTLAHLRDRYEGTRLGRQELFAELLENVEGALWTADMIDGQRVRSMPDLQRVVVAVDPSGTKGNGGGDDIGIVAAGKGRDGRFYVLEDASCNLSPDGWARQVARTYDKWSADRVVAEANFGGAMIESVLRTAAPHLPIKMVTASRGKVVRAEPIAALYEQGKVSHVGEFGLLESQMCFMTGAGFKGEGSPDRVDALVWALTELSGAGRSVFDVL</sequence>
<dbReference type="Pfam" id="PF03237">
    <property type="entry name" value="Terminase_6N"/>
    <property type="match status" value="1"/>
</dbReference>
<evidence type="ECO:0000259" key="2">
    <source>
        <dbReference type="Pfam" id="PF17289"/>
    </source>
</evidence>
<dbReference type="Pfam" id="PF17289">
    <property type="entry name" value="Terminase_6C"/>
    <property type="match status" value="1"/>
</dbReference>
<accession>A0ABS5W397</accession>
<dbReference type="EMBL" id="JAHFVK010000001">
    <property type="protein sequence ID" value="MBT2133951.1"/>
    <property type="molecule type" value="Genomic_DNA"/>
</dbReference>
<name>A0ABS5W397_9SPHN</name>
<keyword evidence="1" id="KW-1188">Viral release from host cell</keyword>
<evidence type="ECO:0000313" key="4">
    <source>
        <dbReference type="Proteomes" id="UP000811255"/>
    </source>
</evidence>